<dbReference type="InterPro" id="IPR024810">
    <property type="entry name" value="MAB21L/cGLR"/>
</dbReference>
<dbReference type="InterPro" id="IPR046906">
    <property type="entry name" value="Mab-21_HhH/H2TH-like"/>
</dbReference>
<evidence type="ECO:0000256" key="8">
    <source>
        <dbReference type="ARBA" id="ARBA00022840"/>
    </source>
</evidence>
<dbReference type="PANTHER" id="PTHR10656:SF42">
    <property type="entry name" value="CYCLIC GMP-AMP SYNTHASE-LIKE PROTEIN-RELATED"/>
    <property type="match status" value="1"/>
</dbReference>
<dbReference type="AlphaFoldDB" id="A0A0M4EHX0"/>
<evidence type="ECO:0000256" key="10">
    <source>
        <dbReference type="ARBA" id="ARBA00023134"/>
    </source>
</evidence>
<proteinExistence type="inferred from homology"/>
<dbReference type="Gene3D" id="3.30.460.90">
    <property type="match status" value="2"/>
</dbReference>
<evidence type="ECO:0000256" key="11">
    <source>
        <dbReference type="ARBA" id="ARBA00023211"/>
    </source>
</evidence>
<dbReference type="EMBL" id="CP012525">
    <property type="protein sequence ID" value="ALC43364.1"/>
    <property type="molecule type" value="Genomic_DNA"/>
</dbReference>
<dbReference type="PANTHER" id="PTHR10656">
    <property type="entry name" value="CELL FATE DETERMINING PROTEIN MAB21-RELATED"/>
    <property type="match status" value="1"/>
</dbReference>
<comment type="cofactor">
    <cofactor evidence="1">
        <name>Mn(2+)</name>
        <dbReference type="ChEBI" id="CHEBI:29035"/>
    </cofactor>
</comment>
<dbReference type="InterPro" id="IPR046903">
    <property type="entry name" value="Mab-21-like_nuc_Trfase"/>
</dbReference>
<comment type="cofactor">
    <cofactor evidence="2">
        <name>Mg(2+)</name>
        <dbReference type="ChEBI" id="CHEBI:18420"/>
    </cofactor>
</comment>
<dbReference type="Proteomes" id="UP000494163">
    <property type="component" value="Chromosome 3L"/>
</dbReference>
<evidence type="ECO:0000256" key="3">
    <source>
        <dbReference type="ARBA" id="ARBA00008307"/>
    </source>
</evidence>
<organism evidence="14 15">
    <name type="scientific">Drosophila busckii</name>
    <name type="common">Fruit fly</name>
    <dbReference type="NCBI Taxonomy" id="30019"/>
    <lineage>
        <taxon>Eukaryota</taxon>
        <taxon>Metazoa</taxon>
        <taxon>Ecdysozoa</taxon>
        <taxon>Arthropoda</taxon>
        <taxon>Hexapoda</taxon>
        <taxon>Insecta</taxon>
        <taxon>Pterygota</taxon>
        <taxon>Neoptera</taxon>
        <taxon>Endopterygota</taxon>
        <taxon>Diptera</taxon>
        <taxon>Brachycera</taxon>
        <taxon>Muscomorpha</taxon>
        <taxon>Ephydroidea</taxon>
        <taxon>Drosophilidae</taxon>
        <taxon>Drosophila</taxon>
    </lineage>
</organism>
<feature type="domain" description="Mab-21-like HhH/H2TH-like" evidence="13">
    <location>
        <begin position="239"/>
        <end position="327"/>
    </location>
</feature>
<feature type="domain" description="Mab-21-like nucleotidyltransferase" evidence="12">
    <location>
        <begin position="428"/>
        <end position="556"/>
    </location>
</feature>
<sequence length="689" mass="80855">MSFASYMPVVIQEVQIKDKDRAGYTNDAELIGNKIMKEMKAADAHFRKAFKGLSLTGSYLDRVKLTKPDEFDKHILLKFPFVVNAVKDEIRPGFVQLAVQAAVSHPAVVDGYVNRRVLQDWLRNAFQAALKNNTIIFFSLYNMEYKSYKLEYVQQGYDCAHTIIAKSELRTIAFDFVPAFAYQYKDWPLEEPPVDIGVREKWPWFAVPKGRAPRDDRTFMVCAPHWERRMMFLKYNLINVLRLMKTLREYHPEDMPRLQSYMLKTVLLLQLDNYNWQQDMGDLLIELWSKLKQHLQERSLPHFLAPDCNQFETFCDKDYEKCKETVERIAAQLAELKLQKPTKKTKAQYRADVLQAQLQQKEKVIQAFIMSLSSHLPDILNHISIKENERATYLNHAQLLVNELMEDLQKKDELFRQAFNGMSLTGSYLDRVKLISPDEFDMHIKLKFPFQVTPERDYQRSGFVFLKVNGYSSHPAVVNGYVNRKALQQWLRQAFQAVFSWYTQLRIAGEIYNLNYEFQGYGCAHTIVATSERRTISFDFVPAFEYTYNDWPLSAPPVSGQVRGSWPWFAVPQGKAPNDERTFMVCAPQWEREMMKDNYNLKNVLRLMKALRDNYKDEMQHLSSYMLKTVLLLELDKRTTQFWQQDMATILICMWSKLLVYLVGLNLPFFFSPGCNHFDRLKADEMAKI</sequence>
<dbReference type="SMART" id="SM01265">
    <property type="entry name" value="Mab-21"/>
    <property type="match status" value="2"/>
</dbReference>
<evidence type="ECO:0000256" key="9">
    <source>
        <dbReference type="ARBA" id="ARBA00022842"/>
    </source>
</evidence>
<comment type="similarity">
    <text evidence="3">Belongs to the mab-21 family.</text>
</comment>
<evidence type="ECO:0000259" key="13">
    <source>
        <dbReference type="Pfam" id="PF20266"/>
    </source>
</evidence>
<protein>
    <submittedName>
        <fullName evidence="14">CG7194</fullName>
    </submittedName>
</protein>
<name>A0A0M4EHX0_DROBS</name>
<dbReference type="Gene3D" id="1.10.1410.40">
    <property type="match status" value="2"/>
</dbReference>
<gene>
    <name evidence="14" type="ORF">Dbus_chr3Lg530</name>
</gene>
<evidence type="ECO:0000313" key="14">
    <source>
        <dbReference type="EMBL" id="ALC43364.1"/>
    </source>
</evidence>
<evidence type="ECO:0000256" key="5">
    <source>
        <dbReference type="ARBA" id="ARBA00022695"/>
    </source>
</evidence>
<evidence type="ECO:0000256" key="2">
    <source>
        <dbReference type="ARBA" id="ARBA00001946"/>
    </source>
</evidence>
<keyword evidence="10" id="KW-0342">GTP-binding</keyword>
<keyword evidence="4" id="KW-0808">Transferase</keyword>
<dbReference type="Pfam" id="PF20266">
    <property type="entry name" value="Mab-21_C"/>
    <property type="match status" value="2"/>
</dbReference>
<dbReference type="GO" id="GO:0046872">
    <property type="term" value="F:metal ion binding"/>
    <property type="evidence" value="ECO:0007669"/>
    <property type="project" value="UniProtKB-KW"/>
</dbReference>
<keyword evidence="15" id="KW-1185">Reference proteome</keyword>
<evidence type="ECO:0000256" key="4">
    <source>
        <dbReference type="ARBA" id="ARBA00022679"/>
    </source>
</evidence>
<keyword evidence="6" id="KW-0479">Metal-binding</keyword>
<keyword evidence="9" id="KW-0460">Magnesium</keyword>
<evidence type="ECO:0000313" key="15">
    <source>
        <dbReference type="Proteomes" id="UP000494163"/>
    </source>
</evidence>
<keyword evidence="11" id="KW-0464">Manganese</keyword>
<keyword evidence="7" id="KW-0547">Nucleotide-binding</keyword>
<evidence type="ECO:0000256" key="1">
    <source>
        <dbReference type="ARBA" id="ARBA00001936"/>
    </source>
</evidence>
<feature type="domain" description="Mab-21-like HhH/H2TH-like" evidence="13">
    <location>
        <begin position="601"/>
        <end position="687"/>
    </location>
</feature>
<evidence type="ECO:0000256" key="6">
    <source>
        <dbReference type="ARBA" id="ARBA00022723"/>
    </source>
</evidence>
<feature type="domain" description="Mab-21-like nucleotidyltransferase" evidence="12">
    <location>
        <begin position="59"/>
        <end position="188"/>
    </location>
</feature>
<keyword evidence="8" id="KW-0067">ATP-binding</keyword>
<feature type="non-terminal residue" evidence="14">
    <location>
        <position position="689"/>
    </location>
</feature>
<dbReference type="Pfam" id="PF03281">
    <property type="entry name" value="Mab-21"/>
    <property type="match status" value="2"/>
</dbReference>
<accession>A0A0M4EHX0</accession>
<evidence type="ECO:0000256" key="7">
    <source>
        <dbReference type="ARBA" id="ARBA00022741"/>
    </source>
</evidence>
<evidence type="ECO:0000259" key="12">
    <source>
        <dbReference type="Pfam" id="PF03281"/>
    </source>
</evidence>
<reference evidence="14 15" key="1">
    <citation type="submission" date="2015-08" db="EMBL/GenBank/DDBJ databases">
        <title>Ancestral chromatin configuration constrains chromatin evolution on differentiating sex chromosomes in Drosophila.</title>
        <authorList>
            <person name="Zhou Q."/>
            <person name="Bachtrog D."/>
        </authorList>
    </citation>
    <scope>NUCLEOTIDE SEQUENCE [LARGE SCALE GENOMIC DNA]</scope>
    <source>
        <tissue evidence="14">Whole larvae</tissue>
    </source>
</reference>
<dbReference type="GO" id="GO:0016779">
    <property type="term" value="F:nucleotidyltransferase activity"/>
    <property type="evidence" value="ECO:0007669"/>
    <property type="project" value="UniProtKB-KW"/>
</dbReference>
<dbReference type="OrthoDB" id="6054650at2759"/>
<dbReference type="GO" id="GO:0005525">
    <property type="term" value="F:GTP binding"/>
    <property type="evidence" value="ECO:0007669"/>
    <property type="project" value="UniProtKB-KW"/>
</dbReference>
<dbReference type="SMR" id="A0A0M4EHX0"/>
<keyword evidence="5" id="KW-0548">Nucleotidyltransferase</keyword>
<dbReference type="GO" id="GO:0005524">
    <property type="term" value="F:ATP binding"/>
    <property type="evidence" value="ECO:0007669"/>
    <property type="project" value="UniProtKB-KW"/>
</dbReference>